<proteinExistence type="predicted"/>
<organism evidence="1 2">
    <name type="scientific">Holothuria leucospilota</name>
    <name type="common">Black long sea cucumber</name>
    <name type="synonym">Mertensiothuria leucospilota</name>
    <dbReference type="NCBI Taxonomy" id="206669"/>
    <lineage>
        <taxon>Eukaryota</taxon>
        <taxon>Metazoa</taxon>
        <taxon>Echinodermata</taxon>
        <taxon>Eleutherozoa</taxon>
        <taxon>Echinozoa</taxon>
        <taxon>Holothuroidea</taxon>
        <taxon>Aspidochirotacea</taxon>
        <taxon>Aspidochirotida</taxon>
        <taxon>Holothuriidae</taxon>
        <taxon>Holothuria</taxon>
    </lineage>
</organism>
<reference evidence="1" key="1">
    <citation type="submission" date="2021-10" db="EMBL/GenBank/DDBJ databases">
        <title>Tropical sea cucumber genome reveals ecological adaptation and Cuvierian tubules defense mechanism.</title>
        <authorList>
            <person name="Chen T."/>
        </authorList>
    </citation>
    <scope>NUCLEOTIDE SEQUENCE</scope>
    <source>
        <strain evidence="1">Nanhai2018</strain>
        <tissue evidence="1">Muscle</tissue>
    </source>
</reference>
<keyword evidence="2" id="KW-1185">Reference proteome</keyword>
<gene>
    <name evidence="1" type="ORF">HOLleu_11277</name>
</gene>
<protein>
    <submittedName>
        <fullName evidence="1">Uncharacterized protein</fullName>
    </submittedName>
</protein>
<dbReference type="Proteomes" id="UP001152320">
    <property type="component" value="Chromosome 4"/>
</dbReference>
<dbReference type="EMBL" id="JAIZAY010000004">
    <property type="protein sequence ID" value="KAJ8043950.1"/>
    <property type="molecule type" value="Genomic_DNA"/>
</dbReference>
<evidence type="ECO:0000313" key="2">
    <source>
        <dbReference type="Proteomes" id="UP001152320"/>
    </source>
</evidence>
<dbReference type="AlphaFoldDB" id="A0A9Q1HFG5"/>
<name>A0A9Q1HFG5_HOLLE</name>
<comment type="caution">
    <text evidence="1">The sequence shown here is derived from an EMBL/GenBank/DDBJ whole genome shotgun (WGS) entry which is preliminary data.</text>
</comment>
<sequence length="66" mass="7577">MYFEQCSACTRCDISHVTQPYDSRRTSHRNSKHSMVQHQHTLTETGVQLLPNAPFSRVQANNMKAT</sequence>
<evidence type="ECO:0000313" key="1">
    <source>
        <dbReference type="EMBL" id="KAJ8043950.1"/>
    </source>
</evidence>
<accession>A0A9Q1HFG5</accession>